<dbReference type="PANTHER" id="PTHR38442">
    <property type="entry name" value="INNER MEMBRANE PROTEIN-RELATED"/>
    <property type="match status" value="1"/>
</dbReference>
<feature type="transmembrane region" description="Helical" evidence="1">
    <location>
        <begin position="22"/>
        <end position="41"/>
    </location>
</feature>
<sequence>MEKYTYTDENEKLRKKLRLMKIIATSLLVFMTLIFIIFKRIEGRGLLYSSIAAFAEASMVGALADWFAVVALFKHPLGLRIIPHTAIIANNKSRIARALSNFVVSNFFTPDIIKAKLDKVSISETVAGYVEKNRDIIVKAIVVRLPSLADSFINDEKVGTFIKKQLKNKAEDISLYPLLGKGLSPVVESGYHKPLVKGLLNATYKFISDNKDKTILVLGGINKTFALPIIGDLVYRKILEFVIRQIEEIDTNEEAEINKLLMSVIPKLIDDMKNSQELIDKGEALKGQILNSDVYNMAVNVLTEEILDYKNSYFENGTKLEEKVSLLIDTVVSGINNNDTLRETIDNTVIGGVESIVSQYGDRVGSLIYETMEGWETKDMVDKMEVQVGADLQYIRINGTVIGGLAGLVIHLLSQLF</sequence>
<name>B8I8N8_RUMCH</name>
<dbReference type="Pfam" id="PF04286">
    <property type="entry name" value="DUF445"/>
    <property type="match status" value="1"/>
</dbReference>
<dbReference type="InterPro" id="IPR007383">
    <property type="entry name" value="DUF445"/>
</dbReference>
<dbReference type="HOGENOM" id="CLU_036718_2_0_9"/>
<keyword evidence="1" id="KW-0472">Membrane</keyword>
<dbReference type="RefSeq" id="WP_015924431.1">
    <property type="nucleotide sequence ID" value="NC_011898.1"/>
</dbReference>
<organism evidence="2 3">
    <name type="scientific">Ruminiclostridium cellulolyticum (strain ATCC 35319 / DSM 5812 / JCM 6584 / H10)</name>
    <name type="common">Clostridium cellulolyticum</name>
    <dbReference type="NCBI Taxonomy" id="394503"/>
    <lineage>
        <taxon>Bacteria</taxon>
        <taxon>Bacillati</taxon>
        <taxon>Bacillota</taxon>
        <taxon>Clostridia</taxon>
        <taxon>Eubacteriales</taxon>
        <taxon>Oscillospiraceae</taxon>
        <taxon>Ruminiclostridium</taxon>
    </lineage>
</organism>
<evidence type="ECO:0000256" key="1">
    <source>
        <dbReference type="SAM" id="Phobius"/>
    </source>
</evidence>
<reference evidence="2 3" key="1">
    <citation type="submission" date="2009-01" db="EMBL/GenBank/DDBJ databases">
        <title>Complete sequence of Clostridium cellulolyticum H10.</title>
        <authorList>
            <consortium name="US DOE Joint Genome Institute"/>
            <person name="Lucas S."/>
            <person name="Copeland A."/>
            <person name="Lapidus A."/>
            <person name="Glavina del Rio T."/>
            <person name="Dalin E."/>
            <person name="Tice H."/>
            <person name="Bruce D."/>
            <person name="Goodwin L."/>
            <person name="Pitluck S."/>
            <person name="Chertkov O."/>
            <person name="Saunders E."/>
            <person name="Brettin T."/>
            <person name="Detter J.C."/>
            <person name="Han C."/>
            <person name="Larimer F."/>
            <person name="Land M."/>
            <person name="Hauser L."/>
            <person name="Kyrpides N."/>
            <person name="Ivanova N."/>
            <person name="Zhou J."/>
            <person name="Richardson P."/>
        </authorList>
    </citation>
    <scope>NUCLEOTIDE SEQUENCE [LARGE SCALE GENOMIC DNA]</scope>
    <source>
        <strain evidence="3">ATCC 35319 / DSM 5812 / JCM 6584 / H10</strain>
    </source>
</reference>
<evidence type="ECO:0008006" key="4">
    <source>
        <dbReference type="Google" id="ProtNLM"/>
    </source>
</evidence>
<accession>B8I8N8</accession>
<dbReference type="KEGG" id="cce:Ccel_0899"/>
<dbReference type="OrthoDB" id="9769590at2"/>
<keyword evidence="1" id="KW-1133">Transmembrane helix</keyword>
<evidence type="ECO:0000313" key="2">
    <source>
        <dbReference type="EMBL" id="ACL75271.1"/>
    </source>
</evidence>
<dbReference type="Proteomes" id="UP000001349">
    <property type="component" value="Chromosome"/>
</dbReference>
<keyword evidence="1" id="KW-0812">Transmembrane</keyword>
<dbReference type="STRING" id="394503.Ccel_0899"/>
<gene>
    <name evidence="2" type="ordered locus">Ccel_0899</name>
</gene>
<proteinExistence type="predicted"/>
<dbReference type="eggNOG" id="COG2733">
    <property type="taxonomic scope" value="Bacteria"/>
</dbReference>
<dbReference type="EMBL" id="CP001348">
    <property type="protein sequence ID" value="ACL75271.1"/>
    <property type="molecule type" value="Genomic_DNA"/>
</dbReference>
<dbReference type="PANTHER" id="PTHR38442:SF1">
    <property type="entry name" value="INNER MEMBRANE PROTEIN"/>
    <property type="match status" value="1"/>
</dbReference>
<dbReference type="GO" id="GO:0005886">
    <property type="term" value="C:plasma membrane"/>
    <property type="evidence" value="ECO:0007669"/>
    <property type="project" value="TreeGrafter"/>
</dbReference>
<dbReference type="AlphaFoldDB" id="B8I8N8"/>
<keyword evidence="3" id="KW-1185">Reference proteome</keyword>
<protein>
    <recommendedName>
        <fullName evidence="4">DUF445 domain-containing protein</fullName>
    </recommendedName>
</protein>
<evidence type="ECO:0000313" key="3">
    <source>
        <dbReference type="Proteomes" id="UP000001349"/>
    </source>
</evidence>